<dbReference type="PANTHER" id="PTHR32071">
    <property type="entry name" value="TRANSCRIPTIONAL REGULATORY PROTEIN"/>
    <property type="match status" value="1"/>
</dbReference>
<dbReference type="AlphaFoldDB" id="A0A1E3G206"/>
<dbReference type="GO" id="GO:0006355">
    <property type="term" value="P:regulation of DNA-templated transcription"/>
    <property type="evidence" value="ECO:0007669"/>
    <property type="project" value="InterPro"/>
</dbReference>
<gene>
    <name evidence="4" type="ORF">A4H02_09440</name>
</gene>
<dbReference type="InterPro" id="IPR002078">
    <property type="entry name" value="Sigma_54_int"/>
</dbReference>
<evidence type="ECO:0000313" key="4">
    <source>
        <dbReference type="EMBL" id="ODN29688.1"/>
    </source>
</evidence>
<dbReference type="InterPro" id="IPR025662">
    <property type="entry name" value="Sigma_54_int_dom_ATP-bd_1"/>
</dbReference>
<proteinExistence type="predicted"/>
<keyword evidence="5" id="KW-1185">Reference proteome</keyword>
<dbReference type="Gene3D" id="1.10.8.60">
    <property type="match status" value="1"/>
</dbReference>
<organism evidence="4 5">
    <name type="scientific">Fervidobacterium thailandense</name>
    <dbReference type="NCBI Taxonomy" id="1008305"/>
    <lineage>
        <taxon>Bacteria</taxon>
        <taxon>Thermotogati</taxon>
        <taxon>Thermotogota</taxon>
        <taxon>Thermotogae</taxon>
        <taxon>Thermotogales</taxon>
        <taxon>Fervidobacteriaceae</taxon>
        <taxon>Fervidobacterium</taxon>
    </lineage>
</organism>
<dbReference type="InterPro" id="IPR058031">
    <property type="entry name" value="AAA_lid_NorR"/>
</dbReference>
<dbReference type="EMBL" id="LWAF01000025">
    <property type="protein sequence ID" value="ODN29688.1"/>
    <property type="molecule type" value="Genomic_DNA"/>
</dbReference>
<sequence length="480" mass="56001">MKKIFVQNDLIDVVTEILESLKNQFTLKEEKLELNGILTSKPEELDECFLYIGRLEEKYLEKLKGKEIIIVFEKQFEAELFEHFLELEIIGVFRKERLKVEFEEKGNFEKLLKEVLRRQNYNVKFVDGSYYQEVPFKNIKNWKFSVKMNDPKQLYEKIKFVSIFLDPTMRSFSRALRKIIQDFRRVYETYFPMYARTEAGNVSKTECKKNEILSKKIHENLQKQMENCRKELLEKHKIFSLPSLLIEGETGTGKSLIAEIIARSAMNDEAFQTRFKRISLANIGKELVDGALFGSVKGAYTGAEEDKLGIILENVFGILFIDEIAEVPPDVQAKLLIYMDDYMVRPLGFDKGGIFAPVVIIAATNRDLKREIALRKFRSDLYHRFKHKLYIPPLRERREDIRFLINFVLLNPTINPIDENGNYAVDKISLEAISVLENYDYPGNFRELEEILKSAVSSALAEGLSIILPRHLKLPRQPRI</sequence>
<reference evidence="5" key="1">
    <citation type="submission" date="2016-04" db="EMBL/GenBank/DDBJ databases">
        <title>The genome sequence project of a novel Fervidobacterium isolate from a hot spring in Thailand.</title>
        <authorList>
            <person name="Gonzalez J.M."/>
            <person name="Cuecas A."/>
            <person name="Kanoksilapatham W."/>
        </authorList>
    </citation>
    <scope>NUCLEOTIDE SEQUENCE [LARGE SCALE GENOMIC DNA]</scope>
    <source>
        <strain evidence="5">FC2004</strain>
    </source>
</reference>
<dbReference type="Gene3D" id="3.40.50.300">
    <property type="entry name" value="P-loop containing nucleotide triphosphate hydrolases"/>
    <property type="match status" value="1"/>
</dbReference>
<feature type="domain" description="Sigma-54 factor interaction" evidence="3">
    <location>
        <begin position="243"/>
        <end position="457"/>
    </location>
</feature>
<dbReference type="RefSeq" id="WP_069293929.1">
    <property type="nucleotide sequence ID" value="NZ_CP140110.1"/>
</dbReference>
<keyword evidence="2" id="KW-0067">ATP-binding</keyword>
<dbReference type="InterPro" id="IPR003593">
    <property type="entry name" value="AAA+_ATPase"/>
</dbReference>
<dbReference type="SMART" id="SM00382">
    <property type="entry name" value="AAA"/>
    <property type="match status" value="1"/>
</dbReference>
<dbReference type="PROSITE" id="PS50045">
    <property type="entry name" value="SIGMA54_INTERACT_4"/>
    <property type="match status" value="1"/>
</dbReference>
<protein>
    <recommendedName>
        <fullName evidence="3">Sigma-54 factor interaction domain-containing protein</fullName>
    </recommendedName>
</protein>
<dbReference type="Proteomes" id="UP000094570">
    <property type="component" value="Unassembled WGS sequence"/>
</dbReference>
<dbReference type="Pfam" id="PF00158">
    <property type="entry name" value="Sigma54_activat"/>
    <property type="match status" value="1"/>
</dbReference>
<dbReference type="OrthoDB" id="9803970at2"/>
<name>A0A1E3G206_9BACT</name>
<evidence type="ECO:0000313" key="5">
    <source>
        <dbReference type="Proteomes" id="UP000094570"/>
    </source>
</evidence>
<dbReference type="Pfam" id="PF25601">
    <property type="entry name" value="AAA_lid_14"/>
    <property type="match status" value="1"/>
</dbReference>
<dbReference type="GO" id="GO:0005524">
    <property type="term" value="F:ATP binding"/>
    <property type="evidence" value="ECO:0007669"/>
    <property type="project" value="UniProtKB-KW"/>
</dbReference>
<comment type="caution">
    <text evidence="4">The sequence shown here is derived from an EMBL/GenBank/DDBJ whole genome shotgun (WGS) entry which is preliminary data.</text>
</comment>
<dbReference type="PROSITE" id="PS00675">
    <property type="entry name" value="SIGMA54_INTERACT_1"/>
    <property type="match status" value="1"/>
</dbReference>
<evidence type="ECO:0000259" key="3">
    <source>
        <dbReference type="PROSITE" id="PS50045"/>
    </source>
</evidence>
<keyword evidence="1" id="KW-0547">Nucleotide-binding</keyword>
<dbReference type="CDD" id="cd00009">
    <property type="entry name" value="AAA"/>
    <property type="match status" value="1"/>
</dbReference>
<dbReference type="SUPFAM" id="SSF52540">
    <property type="entry name" value="P-loop containing nucleoside triphosphate hydrolases"/>
    <property type="match status" value="1"/>
</dbReference>
<evidence type="ECO:0000256" key="1">
    <source>
        <dbReference type="ARBA" id="ARBA00022741"/>
    </source>
</evidence>
<dbReference type="STRING" id="1008305.A4H02_09440"/>
<evidence type="ECO:0000256" key="2">
    <source>
        <dbReference type="ARBA" id="ARBA00022840"/>
    </source>
</evidence>
<dbReference type="InterPro" id="IPR027417">
    <property type="entry name" value="P-loop_NTPase"/>
</dbReference>
<accession>A0A1E3G206</accession>